<evidence type="ECO:0000256" key="1">
    <source>
        <dbReference type="SAM" id="SignalP"/>
    </source>
</evidence>
<evidence type="ECO:0000313" key="3">
    <source>
        <dbReference type="Proteomes" id="UP000321362"/>
    </source>
</evidence>
<dbReference type="KEGG" id="mgk:FSB76_05910"/>
<dbReference type="AlphaFoldDB" id="A0A5B8VWE0"/>
<accession>A0A5B8VWE0</accession>
<evidence type="ECO:0000313" key="2">
    <source>
        <dbReference type="EMBL" id="QEC75501.1"/>
    </source>
</evidence>
<sequence length="187" mass="21293">MKKLLVLSMLLITGNSTFAQSKKVVVAKLRPFIPKDYSVLAYETGDLNQDTYPDIVLALKNNQETDSDQTARPLLILLGKKGGGLSLYARNDSAVLCKGCGGVFGDPFEGITIKGRYFSLEYYGGSRYRWNRITTFKYDPVKKDFILHRDAGLSYDDTQHNKKYAKDVYHKEAFGKQRFVKYKYDTD</sequence>
<proteinExistence type="predicted"/>
<dbReference type="RefSeq" id="WP_147052644.1">
    <property type="nucleotide sequence ID" value="NZ_CP042437.1"/>
</dbReference>
<feature type="chain" id="PRO_5023143802" description="VCBS repeat-containing protein" evidence="1">
    <location>
        <begin position="20"/>
        <end position="187"/>
    </location>
</feature>
<keyword evidence="3" id="KW-1185">Reference proteome</keyword>
<feature type="signal peptide" evidence="1">
    <location>
        <begin position="1"/>
        <end position="19"/>
    </location>
</feature>
<keyword evidence="1" id="KW-0732">Signal</keyword>
<dbReference type="EMBL" id="CP042437">
    <property type="protein sequence ID" value="QEC75501.1"/>
    <property type="molecule type" value="Genomic_DNA"/>
</dbReference>
<name>A0A5B8VWE0_9SPHI</name>
<dbReference type="OrthoDB" id="86940at2"/>
<protein>
    <recommendedName>
        <fullName evidence="4">VCBS repeat-containing protein</fullName>
    </recommendedName>
</protein>
<dbReference type="Proteomes" id="UP000321362">
    <property type="component" value="Chromosome"/>
</dbReference>
<reference evidence="2 3" key="1">
    <citation type="journal article" date="2013" name="J. Microbiol.">
        <title>Mucilaginibacter ginsenosidivorax sp. nov., with ginsenoside converting activity isolated from sediment.</title>
        <authorList>
            <person name="Kim J.K."/>
            <person name="Choi T.E."/>
            <person name="Liu Q.M."/>
            <person name="Park H.Y."/>
            <person name="Yi T.H."/>
            <person name="Yoon M.H."/>
            <person name="Kim S.C."/>
            <person name="Im W.T."/>
        </authorList>
    </citation>
    <scope>NUCLEOTIDE SEQUENCE [LARGE SCALE GENOMIC DNA]</scope>
    <source>
        <strain evidence="2 3">KHI28</strain>
    </source>
</reference>
<organism evidence="2 3">
    <name type="scientific">Mucilaginibacter ginsenosidivorax</name>
    <dbReference type="NCBI Taxonomy" id="862126"/>
    <lineage>
        <taxon>Bacteria</taxon>
        <taxon>Pseudomonadati</taxon>
        <taxon>Bacteroidota</taxon>
        <taxon>Sphingobacteriia</taxon>
        <taxon>Sphingobacteriales</taxon>
        <taxon>Sphingobacteriaceae</taxon>
        <taxon>Mucilaginibacter</taxon>
    </lineage>
</organism>
<gene>
    <name evidence="2" type="ORF">FSB76_05910</name>
</gene>
<evidence type="ECO:0008006" key="4">
    <source>
        <dbReference type="Google" id="ProtNLM"/>
    </source>
</evidence>